<sequence length="674" mass="76755">MERVWMIILVLCLRCTFAIDPIRGPTQGDDLLRYVTRPEIRPPRLGILHSEPERLTPGYWFVAPYVDIRGGDRDARFIPFQIGPHIYRSDGELVWSGAEIVNNRNTFDFRVQSVNGKPAVTYIMAPGNERDKDSQSYGVILDSSYRPWKKVKMQENGWIWNLHEFFIYNETTSISVMEEGKMADVSSFNLPQPEGPIWQYGFHETDVNTKKTTYQWRPLKHNVTTAESMIKPPNGWLAGGPGWQNPHWDCYHINSIDKNAEGDFLVSMRYTSTIYKLSGKHGSVIWRLGGKHSDFKQDFRFSSQHFARFYTQNGNETIISFLDNGSDEENRQPQTAKTSSIKLVSLIDDGKTKKATLLKHFDRPDGKLTRLRGSAQALPNGGFAAGWSESGYISEFAPDGHTVFEARFTTDRFNTYRAYKFEFVGSPKEAPVLKTFALSNGNDDVLANMSTSFYVSWNGATEVHSWDFYVTNNKSMVGHEGQMHKAGSVNSTSFETSFLTNEFWAYAYVEARDKFNRTLGRSSLTTVILPGGLQREYNESTLAVEAGVLQVEWEQRQQRPKTTVRILPVISVVGLSFITLGLIGFWAVKKFEVLAALVRHHGHRLSGEDDKELDHEWSKRRDDRFLEDWTQQKDALLKSFAVYMDDDESNEKEEAMSDISLDEGGGSAKRCEGV</sequence>
<feature type="region of interest" description="Disordered" evidence="1">
    <location>
        <begin position="648"/>
        <end position="674"/>
    </location>
</feature>
<feature type="chain" id="PRO_5042827808" evidence="3">
    <location>
        <begin position="19"/>
        <end position="674"/>
    </location>
</feature>
<proteinExistence type="predicted"/>
<comment type="caution">
    <text evidence="4">The sequence shown here is derived from an EMBL/GenBank/DDBJ whole genome shotgun (WGS) entry which is preliminary data.</text>
</comment>
<organism evidence="4 5">
    <name type="scientific">Exophiala viscosa</name>
    <dbReference type="NCBI Taxonomy" id="2486360"/>
    <lineage>
        <taxon>Eukaryota</taxon>
        <taxon>Fungi</taxon>
        <taxon>Dikarya</taxon>
        <taxon>Ascomycota</taxon>
        <taxon>Pezizomycotina</taxon>
        <taxon>Eurotiomycetes</taxon>
        <taxon>Chaetothyriomycetidae</taxon>
        <taxon>Chaetothyriales</taxon>
        <taxon>Herpotrichiellaceae</taxon>
        <taxon>Exophiala</taxon>
    </lineage>
</organism>
<keyword evidence="2" id="KW-1133">Transmembrane helix</keyword>
<evidence type="ECO:0000256" key="3">
    <source>
        <dbReference type="SAM" id="SignalP"/>
    </source>
</evidence>
<evidence type="ECO:0000256" key="1">
    <source>
        <dbReference type="SAM" id="MobiDB-lite"/>
    </source>
</evidence>
<keyword evidence="2" id="KW-0472">Membrane</keyword>
<keyword evidence="2" id="KW-0812">Transmembrane</keyword>
<protein>
    <submittedName>
        <fullName evidence="4">ASST-domain-containing protein</fullName>
    </submittedName>
</protein>
<dbReference type="Pfam" id="PF14269">
    <property type="entry name" value="Arylsulfotran_2"/>
    <property type="match status" value="1"/>
</dbReference>
<accession>A0AAN6E1Q0</accession>
<reference evidence="4" key="1">
    <citation type="journal article" date="2022" name="bioRxiv">
        <title>Deciphering the potential niche of two novel black yeast fungi from a biological soil crust based on their genomes, phenotypes, and melanin regulation.</title>
        <authorList>
            <consortium name="DOE Joint Genome Institute"/>
            <person name="Carr E.C."/>
            <person name="Barton Q."/>
            <person name="Grambo S."/>
            <person name="Sullivan M."/>
            <person name="Renfro C.M."/>
            <person name="Kuo A."/>
            <person name="Pangilinan J."/>
            <person name="Lipzen A."/>
            <person name="Keymanesh K."/>
            <person name="Savage E."/>
            <person name="Barry K."/>
            <person name="Grigoriev I.V."/>
            <person name="Riekhof W.R."/>
            <person name="Harris S.S."/>
        </authorList>
    </citation>
    <scope>NUCLEOTIDE SEQUENCE</scope>
    <source>
        <strain evidence="4">JF 03-4F</strain>
    </source>
</reference>
<evidence type="ECO:0000256" key="2">
    <source>
        <dbReference type="SAM" id="Phobius"/>
    </source>
</evidence>
<dbReference type="PANTHER" id="PTHR35340:SF8">
    <property type="entry name" value="ASST-DOMAIN-CONTAINING PROTEIN"/>
    <property type="match status" value="1"/>
</dbReference>
<name>A0AAN6E1Q0_9EURO</name>
<dbReference type="InterPro" id="IPR053143">
    <property type="entry name" value="Arylsulfate_ST"/>
</dbReference>
<dbReference type="AlphaFoldDB" id="A0AAN6E1Q0"/>
<evidence type="ECO:0000313" key="5">
    <source>
        <dbReference type="Proteomes" id="UP001203852"/>
    </source>
</evidence>
<evidence type="ECO:0000313" key="4">
    <source>
        <dbReference type="EMBL" id="KAI1615452.1"/>
    </source>
</evidence>
<dbReference type="Proteomes" id="UP001203852">
    <property type="component" value="Unassembled WGS sequence"/>
</dbReference>
<dbReference type="PANTHER" id="PTHR35340">
    <property type="entry name" value="PQQ ENZYME REPEAT PROTEIN-RELATED"/>
    <property type="match status" value="1"/>
</dbReference>
<gene>
    <name evidence="4" type="ORF">EDD36DRAFT_189286</name>
</gene>
<keyword evidence="3" id="KW-0732">Signal</keyword>
<keyword evidence="5" id="KW-1185">Reference proteome</keyword>
<feature type="transmembrane region" description="Helical" evidence="2">
    <location>
        <begin position="566"/>
        <end position="588"/>
    </location>
</feature>
<dbReference type="EMBL" id="MU404352">
    <property type="protein sequence ID" value="KAI1615452.1"/>
    <property type="molecule type" value="Genomic_DNA"/>
</dbReference>
<feature type="signal peptide" evidence="3">
    <location>
        <begin position="1"/>
        <end position="18"/>
    </location>
</feature>
<dbReference type="InterPro" id="IPR039535">
    <property type="entry name" value="ASST-like"/>
</dbReference>